<comment type="caution">
    <text evidence="1">The sequence shown here is derived from an EMBL/GenBank/DDBJ whole genome shotgun (WGS) entry which is preliminary data.</text>
</comment>
<gene>
    <name evidence="1" type="ORF">NP493_87g09013</name>
</gene>
<accession>A0AAD9UHY0</accession>
<keyword evidence="2" id="KW-1185">Reference proteome</keyword>
<dbReference type="AlphaFoldDB" id="A0AAD9UHY0"/>
<sequence length="44" mass="5190">MDLTVTIGQYPLLFFSQASNWHQFIRVFPWLTLKLSLPHNISND</sequence>
<dbReference type="Proteomes" id="UP001209878">
    <property type="component" value="Unassembled WGS sequence"/>
</dbReference>
<name>A0AAD9UHY0_RIDPI</name>
<protein>
    <submittedName>
        <fullName evidence="1">Uncharacterized protein</fullName>
    </submittedName>
</protein>
<dbReference type="EMBL" id="JAODUO010000086">
    <property type="protein sequence ID" value="KAK2190208.1"/>
    <property type="molecule type" value="Genomic_DNA"/>
</dbReference>
<organism evidence="1 2">
    <name type="scientific">Ridgeia piscesae</name>
    <name type="common">Tubeworm</name>
    <dbReference type="NCBI Taxonomy" id="27915"/>
    <lineage>
        <taxon>Eukaryota</taxon>
        <taxon>Metazoa</taxon>
        <taxon>Spiralia</taxon>
        <taxon>Lophotrochozoa</taxon>
        <taxon>Annelida</taxon>
        <taxon>Polychaeta</taxon>
        <taxon>Sedentaria</taxon>
        <taxon>Canalipalpata</taxon>
        <taxon>Sabellida</taxon>
        <taxon>Siboglinidae</taxon>
        <taxon>Ridgeia</taxon>
    </lineage>
</organism>
<evidence type="ECO:0000313" key="1">
    <source>
        <dbReference type="EMBL" id="KAK2190208.1"/>
    </source>
</evidence>
<evidence type="ECO:0000313" key="2">
    <source>
        <dbReference type="Proteomes" id="UP001209878"/>
    </source>
</evidence>
<proteinExistence type="predicted"/>
<reference evidence="1" key="1">
    <citation type="journal article" date="2023" name="Mol. Biol. Evol.">
        <title>Third-Generation Sequencing Reveals the Adaptive Role of the Epigenome in Three Deep-Sea Polychaetes.</title>
        <authorList>
            <person name="Perez M."/>
            <person name="Aroh O."/>
            <person name="Sun Y."/>
            <person name="Lan Y."/>
            <person name="Juniper S.K."/>
            <person name="Young C.R."/>
            <person name="Angers B."/>
            <person name="Qian P.Y."/>
        </authorList>
    </citation>
    <scope>NUCLEOTIDE SEQUENCE</scope>
    <source>
        <strain evidence="1">R07B-5</strain>
    </source>
</reference>